<dbReference type="OrthoDB" id="679297at2759"/>
<dbReference type="Proteomes" id="UP000604825">
    <property type="component" value="Unassembled WGS sequence"/>
</dbReference>
<accession>A0A811PLG7</accession>
<dbReference type="InterPro" id="IPR004993">
    <property type="entry name" value="GH3"/>
</dbReference>
<protein>
    <submittedName>
        <fullName evidence="1">Uncharacterized protein</fullName>
    </submittedName>
</protein>
<dbReference type="PANTHER" id="PTHR31901">
    <property type="entry name" value="GH3 DOMAIN-CONTAINING PROTEIN"/>
    <property type="match status" value="1"/>
</dbReference>
<dbReference type="EMBL" id="CAJGYO010000007">
    <property type="protein sequence ID" value="CAD6243296.1"/>
    <property type="molecule type" value="Genomic_DNA"/>
</dbReference>
<organism evidence="1 2">
    <name type="scientific">Miscanthus lutarioriparius</name>
    <dbReference type="NCBI Taxonomy" id="422564"/>
    <lineage>
        <taxon>Eukaryota</taxon>
        <taxon>Viridiplantae</taxon>
        <taxon>Streptophyta</taxon>
        <taxon>Embryophyta</taxon>
        <taxon>Tracheophyta</taxon>
        <taxon>Spermatophyta</taxon>
        <taxon>Magnoliopsida</taxon>
        <taxon>Liliopsida</taxon>
        <taxon>Poales</taxon>
        <taxon>Poaceae</taxon>
        <taxon>PACMAD clade</taxon>
        <taxon>Panicoideae</taxon>
        <taxon>Andropogonodae</taxon>
        <taxon>Andropogoneae</taxon>
        <taxon>Saccharinae</taxon>
        <taxon>Miscanthus</taxon>
    </lineage>
</organism>
<dbReference type="PANTHER" id="PTHR31901:SF60">
    <property type="match status" value="1"/>
</dbReference>
<evidence type="ECO:0000313" key="1">
    <source>
        <dbReference type="EMBL" id="CAD6243296.1"/>
    </source>
</evidence>
<evidence type="ECO:0000313" key="2">
    <source>
        <dbReference type="Proteomes" id="UP000604825"/>
    </source>
</evidence>
<dbReference type="GO" id="GO:0016881">
    <property type="term" value="F:acid-amino acid ligase activity"/>
    <property type="evidence" value="ECO:0007669"/>
    <property type="project" value="TreeGrafter"/>
</dbReference>
<dbReference type="AlphaFoldDB" id="A0A811PLG7"/>
<sequence length="113" mass="12469">MAETTTDADRLRFIEEVTADVDAVQQRVLAEILAHNADAEYLATRCGLAGATDHSTFRAKVPMVTYEDLQPYILRIDRSPILSGSGHPVSEFFTSSGLQHLRRRAQADSHRGG</sequence>
<dbReference type="Pfam" id="PF03321">
    <property type="entry name" value="GH3"/>
    <property type="match status" value="1"/>
</dbReference>
<dbReference type="GO" id="GO:0005737">
    <property type="term" value="C:cytoplasm"/>
    <property type="evidence" value="ECO:0007669"/>
    <property type="project" value="TreeGrafter"/>
</dbReference>
<gene>
    <name evidence="1" type="ORF">NCGR_LOCUS28518</name>
</gene>
<keyword evidence="2" id="KW-1185">Reference proteome</keyword>
<proteinExistence type="predicted"/>
<comment type="caution">
    <text evidence="1">The sequence shown here is derived from an EMBL/GenBank/DDBJ whole genome shotgun (WGS) entry which is preliminary data.</text>
</comment>
<name>A0A811PLG7_9POAL</name>
<reference evidence="1" key="1">
    <citation type="submission" date="2020-10" db="EMBL/GenBank/DDBJ databases">
        <authorList>
            <person name="Han B."/>
            <person name="Lu T."/>
            <person name="Zhao Q."/>
            <person name="Huang X."/>
            <person name="Zhao Y."/>
        </authorList>
    </citation>
    <scope>NUCLEOTIDE SEQUENCE</scope>
</reference>